<feature type="domain" description="Nucleoporin Nup120 helical" evidence="5">
    <location>
        <begin position="652"/>
        <end position="780"/>
    </location>
</feature>
<gene>
    <name evidence="7" type="ORF">GQ43DRAFT_397349</name>
</gene>
<dbReference type="PANTHER" id="PTHR21286">
    <property type="entry name" value="NUCLEAR PORE COMPLEX PROTEIN NUP160"/>
    <property type="match status" value="1"/>
</dbReference>
<evidence type="ECO:0000313" key="7">
    <source>
        <dbReference type="EMBL" id="KAF2200042.1"/>
    </source>
</evidence>
<dbReference type="PANTHER" id="PTHR21286:SF0">
    <property type="entry name" value="NUCLEAR PORE COMPLEX PROTEIN NUP160"/>
    <property type="match status" value="1"/>
</dbReference>
<evidence type="ECO:0000259" key="5">
    <source>
        <dbReference type="Pfam" id="PF21486"/>
    </source>
</evidence>
<dbReference type="Pfam" id="PF21486">
    <property type="entry name" value="NUP120_helical"/>
    <property type="match status" value="1"/>
</dbReference>
<dbReference type="AlphaFoldDB" id="A0A9P4JIK0"/>
<organism evidence="7 8">
    <name type="scientific">Delitschia confertaspora ATCC 74209</name>
    <dbReference type="NCBI Taxonomy" id="1513339"/>
    <lineage>
        <taxon>Eukaryota</taxon>
        <taxon>Fungi</taxon>
        <taxon>Dikarya</taxon>
        <taxon>Ascomycota</taxon>
        <taxon>Pezizomycotina</taxon>
        <taxon>Dothideomycetes</taxon>
        <taxon>Pleosporomycetidae</taxon>
        <taxon>Pleosporales</taxon>
        <taxon>Delitschiaceae</taxon>
        <taxon>Delitschia</taxon>
    </lineage>
</organism>
<keyword evidence="3" id="KW-0539">Nucleus</keyword>
<name>A0A9P4JIK0_9PLEO</name>
<feature type="domain" description="Nucleoporin Nup120/160 beta-propeller" evidence="4">
    <location>
        <begin position="84"/>
        <end position="593"/>
    </location>
</feature>
<dbReference type="InterPro" id="IPR021717">
    <property type="entry name" value="Nucleoporin_Nup160"/>
</dbReference>
<comment type="subcellular location">
    <subcellularLocation>
        <location evidence="1">Nucleus</location>
    </subcellularLocation>
</comment>
<evidence type="ECO:0000256" key="2">
    <source>
        <dbReference type="ARBA" id="ARBA00022448"/>
    </source>
</evidence>
<dbReference type="OrthoDB" id="67716at2759"/>
<evidence type="ECO:0000259" key="6">
    <source>
        <dbReference type="Pfam" id="PF23300"/>
    </source>
</evidence>
<evidence type="ECO:0000256" key="1">
    <source>
        <dbReference type="ARBA" id="ARBA00004123"/>
    </source>
</evidence>
<evidence type="ECO:0000313" key="8">
    <source>
        <dbReference type="Proteomes" id="UP000799536"/>
    </source>
</evidence>
<dbReference type="Pfam" id="PF23300">
    <property type="entry name" value="HEAT_Nup120"/>
    <property type="match status" value="1"/>
</dbReference>
<dbReference type="EMBL" id="ML994042">
    <property type="protein sequence ID" value="KAF2200042.1"/>
    <property type="molecule type" value="Genomic_DNA"/>
</dbReference>
<dbReference type="Proteomes" id="UP000799536">
    <property type="component" value="Unassembled WGS sequence"/>
</dbReference>
<evidence type="ECO:0000259" key="4">
    <source>
        <dbReference type="Pfam" id="PF11715"/>
    </source>
</evidence>
<feature type="domain" description="Nucleoporin nup120-like HEAT repeat" evidence="6">
    <location>
        <begin position="882"/>
        <end position="1047"/>
    </location>
</feature>
<keyword evidence="8" id="KW-1185">Reference proteome</keyword>
<dbReference type="GO" id="GO:0017056">
    <property type="term" value="F:structural constituent of nuclear pore"/>
    <property type="evidence" value="ECO:0007669"/>
    <property type="project" value="TreeGrafter"/>
</dbReference>
<dbReference type="InterPro" id="IPR048884">
    <property type="entry name" value="Nup120_helical"/>
</dbReference>
<reference evidence="7" key="1">
    <citation type="journal article" date="2020" name="Stud. Mycol.">
        <title>101 Dothideomycetes genomes: a test case for predicting lifestyles and emergence of pathogens.</title>
        <authorList>
            <person name="Haridas S."/>
            <person name="Albert R."/>
            <person name="Binder M."/>
            <person name="Bloem J."/>
            <person name="Labutti K."/>
            <person name="Salamov A."/>
            <person name="Andreopoulos B."/>
            <person name="Baker S."/>
            <person name="Barry K."/>
            <person name="Bills G."/>
            <person name="Bluhm B."/>
            <person name="Cannon C."/>
            <person name="Castanera R."/>
            <person name="Culley D."/>
            <person name="Daum C."/>
            <person name="Ezra D."/>
            <person name="Gonzalez J."/>
            <person name="Henrissat B."/>
            <person name="Kuo A."/>
            <person name="Liang C."/>
            <person name="Lipzen A."/>
            <person name="Lutzoni F."/>
            <person name="Magnuson J."/>
            <person name="Mondo S."/>
            <person name="Nolan M."/>
            <person name="Ohm R."/>
            <person name="Pangilinan J."/>
            <person name="Park H.-J."/>
            <person name="Ramirez L."/>
            <person name="Alfaro M."/>
            <person name="Sun H."/>
            <person name="Tritt A."/>
            <person name="Yoshinaga Y."/>
            <person name="Zwiers L.-H."/>
            <person name="Turgeon B."/>
            <person name="Goodwin S."/>
            <person name="Spatafora J."/>
            <person name="Crous P."/>
            <person name="Grigoriev I."/>
        </authorList>
    </citation>
    <scope>NUCLEOTIDE SEQUENCE</scope>
    <source>
        <strain evidence="7">ATCC 74209</strain>
    </source>
</reference>
<dbReference type="InterPro" id="IPR011047">
    <property type="entry name" value="Quinoprotein_ADH-like_sf"/>
</dbReference>
<protein>
    <submittedName>
        <fullName evidence="7">Uncharacterized protein</fullName>
    </submittedName>
</protein>
<sequence length="1212" mass="138293">MTMVTTQVPYLYKEARLNLEPAYPGSTVSFTLPSHSLSTLGSRPRVHRTIVTENYIDQDEDAFAKRHLASEASMFFRRTHNYPRSFLWRVLDDRKVLEIQSTDLDHNCDHKFEADLTIMLHFPSPIRPFGIAFAEPEDRDALSVFVLTEVKELYTITLPGDFFIKAAASEIDINDWCKTSSPFSRVPYRLTALNATELLVSMDDGSIAHLLREHSGDSVWLEKWYKQSSWSLRSLVTWKGQNSVRFNNVDLDGSAAAAMTKSPDGEHIWTVTLDHKLRAWNIKTGKPGAQVDLLGEDDRANEKVAPYFIGPSQSALMAIVNIRGFDDGSRYHIVTYSPKQHQFKFWGVGDADDIETGIIDFHSDIAFIPPVDDLMNTTVWNLEEFFISRGPTRWEGMEIWIRARSGPSNSIYSLKFSLNDRNTRLERDWKHGWVSVDSGPLTVESLKRNPSNPGERDLDGLEMHNPGITQEWLDFLFYPGRFTTASLETALWVYRKGLDRKRSTRHASPKASLKERICAAIAAFSTPTQNQDLDYDDYEESVASQWQVFYGLVKDLHKRRGECLSLAFDPELGMPWLVLSDYLSVIRRCNELETILSNSPYFSPSSTLPICLQEAMHISADEIRLMVRLVHAAALFRKTFSKTFHHEFEQELNRELFSPKSLSVLDRMDALEQSCDLCGQVSDDDLSVLIEEFGVPIKDLTSEVFDRIVKNFEPESPGGGNEEKQTTHYGLKALMRTTQETLEIDRNVLLDLLVVVLFVHFEYQADKLSENLDAAELFVDITNLLKDKAMLDWLASNGWAHPASTGPASEQMMATLNYTVKATRRLPIPQTVMEGIFGYRCFEFPKQRGQKTELVTSWSRLWQALVFKDRNYAEAAQFVFGVLICQKEYDLAFEFFKFLEDRNWTEYLKARLYLSIGDYTLASTAFRRPAFKLAMGMFHLEDNDTVAIISEDQKDMFSAGLPKYYQHVLGLFEKAKAYSFVAEFAKLALNSMNSKNEKELKTELLSRLFTASMQTLNFGEAYSALARFTDTRLQRNYLQTLVTTMIQNSEIPALLKFPFARLTNEVDAILSSLAHKALNVSSGPPYHQILYAFRISRNDFRGAAVILYDRLQRLKGSSSKVHDPADESMIQCYLMLINTLSSVTKEEAYILAEPRLDNTRPSGIGKAKKMLKRQIVTLEMLRKEYAVELDRVAALENGEFPFMDGGDEMDIL</sequence>
<dbReference type="GO" id="GO:0005643">
    <property type="term" value="C:nuclear pore"/>
    <property type="evidence" value="ECO:0007669"/>
    <property type="project" value="TreeGrafter"/>
</dbReference>
<dbReference type="InterPro" id="IPR056548">
    <property type="entry name" value="HEAT_Nup120"/>
</dbReference>
<dbReference type="InterPro" id="IPR059141">
    <property type="entry name" value="Beta-prop_Nup120_160"/>
</dbReference>
<evidence type="ECO:0000256" key="3">
    <source>
        <dbReference type="ARBA" id="ARBA00023242"/>
    </source>
</evidence>
<comment type="caution">
    <text evidence="7">The sequence shown here is derived from an EMBL/GenBank/DDBJ whole genome shotgun (WGS) entry which is preliminary data.</text>
</comment>
<accession>A0A9P4JIK0</accession>
<dbReference type="SUPFAM" id="SSF50998">
    <property type="entry name" value="Quinoprotein alcohol dehydrogenase-like"/>
    <property type="match status" value="1"/>
</dbReference>
<keyword evidence="2" id="KW-0813">Transport</keyword>
<dbReference type="Pfam" id="PF11715">
    <property type="entry name" value="Beta-prop_Nup120_160"/>
    <property type="match status" value="1"/>
</dbReference>
<proteinExistence type="predicted"/>